<reference evidence="2" key="1">
    <citation type="submission" date="2023-03" db="EMBL/GenBank/DDBJ databases">
        <title>Massive genome expansion in bonnet fungi (Mycena s.s.) driven by repeated elements and novel gene families across ecological guilds.</title>
        <authorList>
            <consortium name="Lawrence Berkeley National Laboratory"/>
            <person name="Harder C.B."/>
            <person name="Miyauchi S."/>
            <person name="Viragh M."/>
            <person name="Kuo A."/>
            <person name="Thoen E."/>
            <person name="Andreopoulos B."/>
            <person name="Lu D."/>
            <person name="Skrede I."/>
            <person name="Drula E."/>
            <person name="Henrissat B."/>
            <person name="Morin E."/>
            <person name="Kohler A."/>
            <person name="Barry K."/>
            <person name="LaButti K."/>
            <person name="Morin E."/>
            <person name="Salamov A."/>
            <person name="Lipzen A."/>
            <person name="Mereny Z."/>
            <person name="Hegedus B."/>
            <person name="Baldrian P."/>
            <person name="Stursova M."/>
            <person name="Weitz H."/>
            <person name="Taylor A."/>
            <person name="Grigoriev I.V."/>
            <person name="Nagy L.G."/>
            <person name="Martin F."/>
            <person name="Kauserud H."/>
        </authorList>
    </citation>
    <scope>NUCLEOTIDE SEQUENCE</scope>
    <source>
        <strain evidence="2">CBHHK182m</strain>
    </source>
</reference>
<dbReference type="Proteomes" id="UP001215598">
    <property type="component" value="Unassembled WGS sequence"/>
</dbReference>
<comment type="caution">
    <text evidence="2">The sequence shown here is derived from an EMBL/GenBank/DDBJ whole genome shotgun (WGS) entry which is preliminary data.</text>
</comment>
<protein>
    <submittedName>
        <fullName evidence="2">Uncharacterized protein</fullName>
    </submittedName>
</protein>
<dbReference type="EMBL" id="JARKIB010000008">
    <property type="protein sequence ID" value="KAJ7777328.1"/>
    <property type="molecule type" value="Genomic_DNA"/>
</dbReference>
<gene>
    <name evidence="2" type="ORF">B0H16DRAFT_1449429</name>
</gene>
<sequence>MPLTDSTQFEHSRARTRLPDAPGTPYGALFVGYGLVVDRLTLAPTGRFERRHIRRRDPDPPAPAPRPGAFSAYTLLLAPGEFFTPRAVLKRLKSSVDSGVQTRGRNPPLFGSPRIIELLWGFSVIRASGRSKIWMPIPSACREPDASQFDSCCYCPMLKPGVVSELTNRISACLGTRRHIDLQETNGSRIADGGLAQETARIGHTETSRECRTSALLITSTKVGVSACNRGFSIELSIAASTTFDYDFTDSRPSKINYCALFDDLLGVLCRLSLSLDFHSGLVLGGLQSLSLDFHSGFRTRSGRHFNSLTIFVVELQGCALALVSLSFQASRLKGWGIFEGFSILNARPSLGVVSEALALVSLSFKLALVEVGAGLFLTFPQSGASYSHSQGLDS</sequence>
<name>A0AAD7NV73_9AGAR</name>
<feature type="region of interest" description="Disordered" evidence="1">
    <location>
        <begin position="1"/>
        <end position="20"/>
    </location>
</feature>
<evidence type="ECO:0000256" key="1">
    <source>
        <dbReference type="SAM" id="MobiDB-lite"/>
    </source>
</evidence>
<keyword evidence="3" id="KW-1185">Reference proteome</keyword>
<evidence type="ECO:0000313" key="2">
    <source>
        <dbReference type="EMBL" id="KAJ7777328.1"/>
    </source>
</evidence>
<dbReference type="AlphaFoldDB" id="A0AAD7NV73"/>
<proteinExistence type="predicted"/>
<evidence type="ECO:0000313" key="3">
    <source>
        <dbReference type="Proteomes" id="UP001215598"/>
    </source>
</evidence>
<accession>A0AAD7NV73</accession>
<organism evidence="2 3">
    <name type="scientific">Mycena metata</name>
    <dbReference type="NCBI Taxonomy" id="1033252"/>
    <lineage>
        <taxon>Eukaryota</taxon>
        <taxon>Fungi</taxon>
        <taxon>Dikarya</taxon>
        <taxon>Basidiomycota</taxon>
        <taxon>Agaricomycotina</taxon>
        <taxon>Agaricomycetes</taxon>
        <taxon>Agaricomycetidae</taxon>
        <taxon>Agaricales</taxon>
        <taxon>Marasmiineae</taxon>
        <taxon>Mycenaceae</taxon>
        <taxon>Mycena</taxon>
    </lineage>
</organism>